<sequence length="73" mass="7727">ETRLPRKTVGELWVPFVAGLETTVSRAQADRGGEDDRGRLSVAGAEETVASCGRIAVGVDCKGGESGRRARVR</sequence>
<organism evidence="1 2">
    <name type="scientific">Punica granatum</name>
    <name type="common">Pomegranate</name>
    <dbReference type="NCBI Taxonomy" id="22663"/>
    <lineage>
        <taxon>Eukaryota</taxon>
        <taxon>Viridiplantae</taxon>
        <taxon>Streptophyta</taxon>
        <taxon>Embryophyta</taxon>
        <taxon>Tracheophyta</taxon>
        <taxon>Spermatophyta</taxon>
        <taxon>Magnoliopsida</taxon>
        <taxon>eudicotyledons</taxon>
        <taxon>Gunneridae</taxon>
        <taxon>Pentapetalae</taxon>
        <taxon>rosids</taxon>
        <taxon>malvids</taxon>
        <taxon>Myrtales</taxon>
        <taxon>Lythraceae</taxon>
        <taxon>Punica</taxon>
    </lineage>
</organism>
<dbReference type="Proteomes" id="UP000233551">
    <property type="component" value="Unassembled WGS sequence"/>
</dbReference>
<proteinExistence type="predicted"/>
<keyword evidence="2" id="KW-1185">Reference proteome</keyword>
<reference evidence="1 2" key="1">
    <citation type="submission" date="2017-11" db="EMBL/GenBank/DDBJ databases">
        <title>De-novo sequencing of pomegranate (Punica granatum L.) genome.</title>
        <authorList>
            <person name="Akparov Z."/>
            <person name="Amiraslanov A."/>
            <person name="Hajiyeva S."/>
            <person name="Abbasov M."/>
            <person name="Kaur K."/>
            <person name="Hamwieh A."/>
            <person name="Solovyev V."/>
            <person name="Salamov A."/>
            <person name="Braich B."/>
            <person name="Kosarev P."/>
            <person name="Mahmoud A."/>
            <person name="Hajiyev E."/>
            <person name="Babayeva S."/>
            <person name="Izzatullayeva V."/>
            <person name="Mammadov A."/>
            <person name="Mammadov A."/>
            <person name="Sharifova S."/>
            <person name="Ojaghi J."/>
            <person name="Eynullazada K."/>
            <person name="Bayramov B."/>
            <person name="Abdulazimova A."/>
            <person name="Shahmuradov I."/>
        </authorList>
    </citation>
    <scope>NUCLEOTIDE SEQUENCE [LARGE SCALE GENOMIC DNA]</scope>
    <source>
        <strain evidence="2">cv. AG2017</strain>
        <tissue evidence="1">Leaf</tissue>
    </source>
</reference>
<feature type="non-terminal residue" evidence="1">
    <location>
        <position position="1"/>
    </location>
</feature>
<dbReference type="EMBL" id="PGOL01000034">
    <property type="protein sequence ID" value="PKI78841.1"/>
    <property type="molecule type" value="Genomic_DNA"/>
</dbReference>
<name>A0A2I0LDS9_PUNGR</name>
<evidence type="ECO:0000313" key="2">
    <source>
        <dbReference type="Proteomes" id="UP000233551"/>
    </source>
</evidence>
<protein>
    <submittedName>
        <fullName evidence="1">Uncharacterized protein</fullName>
    </submittedName>
</protein>
<dbReference type="AlphaFoldDB" id="A0A2I0LDS9"/>
<evidence type="ECO:0000313" key="1">
    <source>
        <dbReference type="EMBL" id="PKI78841.1"/>
    </source>
</evidence>
<gene>
    <name evidence="1" type="ORF">CRG98_000766</name>
</gene>
<accession>A0A2I0LDS9</accession>
<comment type="caution">
    <text evidence="1">The sequence shown here is derived from an EMBL/GenBank/DDBJ whole genome shotgun (WGS) entry which is preliminary data.</text>
</comment>